<evidence type="ECO:0000313" key="3">
    <source>
        <dbReference type="Proteomes" id="UP000823388"/>
    </source>
</evidence>
<dbReference type="Proteomes" id="UP000823388">
    <property type="component" value="Chromosome 1N"/>
</dbReference>
<protein>
    <submittedName>
        <fullName evidence="2">Uncharacterized protein</fullName>
    </submittedName>
</protein>
<gene>
    <name evidence="2" type="ORF">PVAP13_1NG395938</name>
</gene>
<evidence type="ECO:0000256" key="1">
    <source>
        <dbReference type="SAM" id="MobiDB-lite"/>
    </source>
</evidence>
<comment type="caution">
    <text evidence="2">The sequence shown here is derived from an EMBL/GenBank/DDBJ whole genome shotgun (WGS) entry which is preliminary data.</text>
</comment>
<accession>A0A8T0XBX6</accession>
<feature type="compositionally biased region" description="Polar residues" evidence="1">
    <location>
        <begin position="56"/>
        <end position="65"/>
    </location>
</feature>
<organism evidence="2 3">
    <name type="scientific">Panicum virgatum</name>
    <name type="common">Blackwell switchgrass</name>
    <dbReference type="NCBI Taxonomy" id="38727"/>
    <lineage>
        <taxon>Eukaryota</taxon>
        <taxon>Viridiplantae</taxon>
        <taxon>Streptophyta</taxon>
        <taxon>Embryophyta</taxon>
        <taxon>Tracheophyta</taxon>
        <taxon>Spermatophyta</taxon>
        <taxon>Magnoliopsida</taxon>
        <taxon>Liliopsida</taxon>
        <taxon>Poales</taxon>
        <taxon>Poaceae</taxon>
        <taxon>PACMAD clade</taxon>
        <taxon>Panicoideae</taxon>
        <taxon>Panicodae</taxon>
        <taxon>Paniceae</taxon>
        <taxon>Panicinae</taxon>
        <taxon>Panicum</taxon>
        <taxon>Panicum sect. Hiantes</taxon>
    </lineage>
</organism>
<keyword evidence="3" id="KW-1185">Reference proteome</keyword>
<proteinExistence type="predicted"/>
<sequence length="119" mass="11935">MVHQHSSTTALILHVWRAGASFRTNASSCSSTARQVSSATEGAPGGGAAGKRATISAGTSATNTREVGGPPGMSAPSSARPELQGCPMLPKSCRSIGAWEPRCVLGAGVAMSRSGHAQC</sequence>
<dbReference type="EMBL" id="CM029038">
    <property type="protein sequence ID" value="KAG2652939.1"/>
    <property type="molecule type" value="Genomic_DNA"/>
</dbReference>
<dbReference type="AlphaFoldDB" id="A0A8T0XBX6"/>
<reference evidence="2" key="1">
    <citation type="submission" date="2020-05" db="EMBL/GenBank/DDBJ databases">
        <title>WGS assembly of Panicum virgatum.</title>
        <authorList>
            <person name="Lovell J.T."/>
            <person name="Jenkins J."/>
            <person name="Shu S."/>
            <person name="Juenger T.E."/>
            <person name="Schmutz J."/>
        </authorList>
    </citation>
    <scope>NUCLEOTIDE SEQUENCE</scope>
    <source>
        <strain evidence="2">AP13</strain>
    </source>
</reference>
<name>A0A8T0XBX6_PANVG</name>
<feature type="region of interest" description="Disordered" evidence="1">
    <location>
        <begin position="29"/>
        <end position="86"/>
    </location>
</feature>
<feature type="compositionally biased region" description="Polar residues" evidence="1">
    <location>
        <begin position="29"/>
        <end position="38"/>
    </location>
</feature>
<evidence type="ECO:0000313" key="2">
    <source>
        <dbReference type="EMBL" id="KAG2652939.1"/>
    </source>
</evidence>